<name>A0AAN4ZI25_9BILA</name>
<organism evidence="2 3">
    <name type="scientific">Pristionchus mayeri</name>
    <dbReference type="NCBI Taxonomy" id="1317129"/>
    <lineage>
        <taxon>Eukaryota</taxon>
        <taxon>Metazoa</taxon>
        <taxon>Ecdysozoa</taxon>
        <taxon>Nematoda</taxon>
        <taxon>Chromadorea</taxon>
        <taxon>Rhabditida</taxon>
        <taxon>Rhabditina</taxon>
        <taxon>Diplogasteromorpha</taxon>
        <taxon>Diplogasteroidea</taxon>
        <taxon>Neodiplogasteridae</taxon>
        <taxon>Pristionchus</taxon>
    </lineage>
</organism>
<dbReference type="InterPro" id="IPR002645">
    <property type="entry name" value="STAS_dom"/>
</dbReference>
<dbReference type="AlphaFoldDB" id="A0AAN4ZI25"/>
<dbReference type="Gene3D" id="3.30.750.24">
    <property type="entry name" value="STAS domain"/>
    <property type="match status" value="1"/>
</dbReference>
<gene>
    <name evidence="2" type="ORF">PMAYCL1PPCAC_09989</name>
</gene>
<comment type="caution">
    <text evidence="2">The sequence shown here is derived from an EMBL/GenBank/DDBJ whole genome shotgun (WGS) entry which is preliminary data.</text>
</comment>
<dbReference type="CDD" id="cd07042">
    <property type="entry name" value="STAS_SulP_like_sulfate_transporter"/>
    <property type="match status" value="1"/>
</dbReference>
<dbReference type="InterPro" id="IPR036513">
    <property type="entry name" value="STAS_dom_sf"/>
</dbReference>
<feature type="non-terminal residue" evidence="2">
    <location>
        <position position="1"/>
    </location>
</feature>
<dbReference type="SUPFAM" id="SSF52091">
    <property type="entry name" value="SpoIIaa-like"/>
    <property type="match status" value="1"/>
</dbReference>
<dbReference type="GO" id="GO:0016020">
    <property type="term" value="C:membrane"/>
    <property type="evidence" value="ECO:0007669"/>
    <property type="project" value="InterPro"/>
</dbReference>
<dbReference type="Proteomes" id="UP001328107">
    <property type="component" value="Unassembled WGS sequence"/>
</dbReference>
<dbReference type="PROSITE" id="PS50801">
    <property type="entry name" value="STAS"/>
    <property type="match status" value="1"/>
</dbReference>
<dbReference type="PANTHER" id="PTHR11814">
    <property type="entry name" value="SULFATE TRANSPORTER"/>
    <property type="match status" value="1"/>
</dbReference>
<evidence type="ECO:0000259" key="1">
    <source>
        <dbReference type="PROSITE" id="PS50801"/>
    </source>
</evidence>
<protein>
    <recommendedName>
        <fullName evidence="1">STAS domain-containing protein</fullName>
    </recommendedName>
</protein>
<feature type="non-terminal residue" evidence="2">
    <location>
        <position position="127"/>
    </location>
</feature>
<dbReference type="EMBL" id="BTRK01000003">
    <property type="protein sequence ID" value="GMR39794.1"/>
    <property type="molecule type" value="Genomic_DNA"/>
</dbReference>
<keyword evidence="3" id="KW-1185">Reference proteome</keyword>
<sequence length="127" mass="14449">CVFRFDSPLLFTNVHRFKKSVAKVITQWESHTFDLRVDPKSQYNEEKEAAQSRYLIIDCSGFTFIDCMGVTTLKETFLDMQSHGVSVYFAAAKLPVRDLFAQCGFHSQVPKINFCPTITDAVDLANN</sequence>
<reference evidence="3" key="1">
    <citation type="submission" date="2022-10" db="EMBL/GenBank/DDBJ databases">
        <title>Genome assembly of Pristionchus species.</title>
        <authorList>
            <person name="Yoshida K."/>
            <person name="Sommer R.J."/>
        </authorList>
    </citation>
    <scope>NUCLEOTIDE SEQUENCE [LARGE SCALE GENOMIC DNA]</scope>
    <source>
        <strain evidence="3">RS5460</strain>
    </source>
</reference>
<dbReference type="InterPro" id="IPR001902">
    <property type="entry name" value="SLC26A/SulP_fam"/>
</dbReference>
<evidence type="ECO:0000313" key="3">
    <source>
        <dbReference type="Proteomes" id="UP001328107"/>
    </source>
</evidence>
<dbReference type="GO" id="GO:0055085">
    <property type="term" value="P:transmembrane transport"/>
    <property type="evidence" value="ECO:0007669"/>
    <property type="project" value="InterPro"/>
</dbReference>
<feature type="domain" description="STAS" evidence="1">
    <location>
        <begin position="1"/>
        <end position="125"/>
    </location>
</feature>
<proteinExistence type="predicted"/>
<evidence type="ECO:0000313" key="2">
    <source>
        <dbReference type="EMBL" id="GMR39794.1"/>
    </source>
</evidence>
<dbReference type="Pfam" id="PF01740">
    <property type="entry name" value="STAS"/>
    <property type="match status" value="1"/>
</dbReference>
<accession>A0AAN4ZI25</accession>